<organism evidence="2 3">
    <name type="scientific">Danionella cerebrum</name>
    <dbReference type="NCBI Taxonomy" id="2873325"/>
    <lineage>
        <taxon>Eukaryota</taxon>
        <taxon>Metazoa</taxon>
        <taxon>Chordata</taxon>
        <taxon>Craniata</taxon>
        <taxon>Vertebrata</taxon>
        <taxon>Euteleostomi</taxon>
        <taxon>Actinopterygii</taxon>
        <taxon>Neopterygii</taxon>
        <taxon>Teleostei</taxon>
        <taxon>Ostariophysi</taxon>
        <taxon>Cypriniformes</taxon>
        <taxon>Danionidae</taxon>
        <taxon>Danioninae</taxon>
        <taxon>Danionella</taxon>
    </lineage>
</organism>
<evidence type="ECO:0000313" key="3">
    <source>
        <dbReference type="Proteomes" id="UP000316079"/>
    </source>
</evidence>
<keyword evidence="3" id="KW-1185">Reference proteome</keyword>
<dbReference type="OrthoDB" id="295078at2759"/>
<gene>
    <name evidence="2" type="ORF">DNTS_026878</name>
</gene>
<comment type="caution">
    <text evidence="2">The sequence shown here is derived from an EMBL/GenBank/DDBJ whole genome shotgun (WGS) entry which is preliminary data.</text>
</comment>
<feature type="region of interest" description="Disordered" evidence="1">
    <location>
        <begin position="115"/>
        <end position="135"/>
    </location>
</feature>
<name>A0A553QE19_9TELE</name>
<proteinExistence type="predicted"/>
<evidence type="ECO:0000256" key="1">
    <source>
        <dbReference type="SAM" id="MobiDB-lite"/>
    </source>
</evidence>
<dbReference type="Proteomes" id="UP000316079">
    <property type="component" value="Unassembled WGS sequence"/>
</dbReference>
<accession>A0A553QE19</accession>
<reference evidence="2 3" key="1">
    <citation type="journal article" date="2019" name="Sci. Data">
        <title>Hybrid genome assembly and annotation of Danionella translucida.</title>
        <authorList>
            <person name="Kadobianskyi M."/>
            <person name="Schulze L."/>
            <person name="Schuelke M."/>
            <person name="Judkewitz B."/>
        </authorList>
    </citation>
    <scope>NUCLEOTIDE SEQUENCE [LARGE SCALE GENOMIC DNA]</scope>
    <source>
        <strain evidence="2 3">Bolton</strain>
    </source>
</reference>
<dbReference type="AlphaFoldDB" id="A0A553QE19"/>
<protein>
    <submittedName>
        <fullName evidence="2">Uncharacterized protein</fullName>
    </submittedName>
</protein>
<sequence length="135" mass="15434">MNHIKSLPFLYKKLSDVKVFGGFGMPIYGKLSPGFLRGIDSESLAQMYDQLRDGDRTLPTLRFDKPPFDWERMQKYHTWNIVTAVITPSEQKAAFHMCSLVRMFPVEGKCLDSLGNPNQSHPVSERGTNAIKHYL</sequence>
<dbReference type="EMBL" id="SRMA01026062">
    <property type="protein sequence ID" value="TRY88178.1"/>
    <property type="molecule type" value="Genomic_DNA"/>
</dbReference>
<evidence type="ECO:0000313" key="2">
    <source>
        <dbReference type="EMBL" id="TRY88178.1"/>
    </source>
</evidence>